<name>A0A139HPV4_9PEZI</name>
<proteinExistence type="inferred from homology"/>
<dbReference type="Pfam" id="PF07542">
    <property type="entry name" value="ATP12"/>
    <property type="match status" value="1"/>
</dbReference>
<evidence type="ECO:0000256" key="2">
    <source>
        <dbReference type="ARBA" id="ARBA00008231"/>
    </source>
</evidence>
<evidence type="ECO:0000256" key="3">
    <source>
        <dbReference type="ARBA" id="ARBA00022946"/>
    </source>
</evidence>
<dbReference type="InterPro" id="IPR023335">
    <property type="entry name" value="ATP12_ortho_dom_sf"/>
</dbReference>
<dbReference type="GO" id="GO:0005739">
    <property type="term" value="C:mitochondrion"/>
    <property type="evidence" value="ECO:0007669"/>
    <property type="project" value="UniProtKB-SubCell"/>
</dbReference>
<evidence type="ECO:0000256" key="1">
    <source>
        <dbReference type="ARBA" id="ARBA00004173"/>
    </source>
</evidence>
<dbReference type="Proteomes" id="UP000070133">
    <property type="component" value="Unassembled WGS sequence"/>
</dbReference>
<comment type="caution">
    <text evidence="6">The sequence shown here is derived from an EMBL/GenBank/DDBJ whole genome shotgun (WGS) entry which is preliminary data.</text>
</comment>
<dbReference type="AlphaFoldDB" id="A0A139HPV4"/>
<keyword evidence="5" id="KW-0143">Chaperone</keyword>
<evidence type="ECO:0000313" key="6">
    <source>
        <dbReference type="EMBL" id="KXT04466.1"/>
    </source>
</evidence>
<comment type="subcellular location">
    <subcellularLocation>
        <location evidence="1">Mitochondrion</location>
    </subcellularLocation>
</comment>
<evidence type="ECO:0000256" key="5">
    <source>
        <dbReference type="ARBA" id="ARBA00023186"/>
    </source>
</evidence>
<dbReference type="EMBL" id="LFZN01000020">
    <property type="protein sequence ID" value="KXT04466.1"/>
    <property type="molecule type" value="Genomic_DNA"/>
</dbReference>
<keyword evidence="4" id="KW-0496">Mitochondrion</keyword>
<dbReference type="PANTHER" id="PTHR21013">
    <property type="entry name" value="ATP SYNTHASE MITOCHONDRIAL F1 COMPLEX ASSEMBLY FACTOR 2/ATP12 PROTEIN, MITOCHONDRIAL PRECURSOR"/>
    <property type="match status" value="1"/>
</dbReference>
<dbReference type="PANTHER" id="PTHR21013:SF10">
    <property type="entry name" value="ATP SYNTHASE MITOCHONDRIAL F1 COMPLEX ASSEMBLY FACTOR 2"/>
    <property type="match status" value="1"/>
</dbReference>
<reference evidence="6 7" key="1">
    <citation type="submission" date="2015-07" db="EMBL/GenBank/DDBJ databases">
        <title>Comparative genomics of the Sigatoka disease complex on banana suggests a link between parallel evolutionary changes in Pseudocercospora fijiensis and Pseudocercospora eumusae and increased virulence on the banana host.</title>
        <authorList>
            <person name="Chang T.-C."/>
            <person name="Salvucci A."/>
            <person name="Crous P.W."/>
            <person name="Stergiopoulos I."/>
        </authorList>
    </citation>
    <scope>NUCLEOTIDE SEQUENCE [LARGE SCALE GENOMIC DNA]</scope>
    <source>
        <strain evidence="6 7">CBS 114824</strain>
    </source>
</reference>
<dbReference type="InterPro" id="IPR042272">
    <property type="entry name" value="ATP12_ATP_synth-F1-assembly_N"/>
</dbReference>
<organism evidence="6 7">
    <name type="scientific">Pseudocercospora eumusae</name>
    <dbReference type="NCBI Taxonomy" id="321146"/>
    <lineage>
        <taxon>Eukaryota</taxon>
        <taxon>Fungi</taxon>
        <taxon>Dikarya</taxon>
        <taxon>Ascomycota</taxon>
        <taxon>Pezizomycotina</taxon>
        <taxon>Dothideomycetes</taxon>
        <taxon>Dothideomycetidae</taxon>
        <taxon>Mycosphaerellales</taxon>
        <taxon>Mycosphaerellaceae</taxon>
        <taxon>Pseudocercospora</taxon>
    </lineage>
</organism>
<dbReference type="SUPFAM" id="SSF160909">
    <property type="entry name" value="ATP12-like"/>
    <property type="match status" value="1"/>
</dbReference>
<evidence type="ECO:0000256" key="4">
    <source>
        <dbReference type="ARBA" id="ARBA00023128"/>
    </source>
</evidence>
<dbReference type="InterPro" id="IPR011419">
    <property type="entry name" value="ATP12_ATP_synth-F1-assembly"/>
</dbReference>
<sequence>MEPFLFTSSLRAASSLSARRQFVHRSICARCLLHTSTAQKATPVAHPTVAGPPPSAPQADVSFPETRVARKRQQAEVLKKAQSTKIDPSKPGSALQKRFWKNVSVKENEDGSLQVMLDGRPVRTATREVLNLPKSKRALAASIALEWDQLVSAQQALKQHYIPLTSLTSRAIDIETADMQGDPKIRENLVNMAMRYLSTDTLLCWAPKPNKHDMQQETKVPLRQRQKEVAEPVIAFLTTHIFPGVEIVPILAEDSIMPISQSDTTNEVIRSWVNGLSAWDLAALERGILATKSLLIAARLLVEWSHEWRHVQNAPQKDKFGIEEAAEAATLEVMHQTEQWGEVEDTHDVEKEDLRRQLGSAILLVS</sequence>
<dbReference type="Gene3D" id="1.10.3580.10">
    <property type="entry name" value="ATP12 ATPase"/>
    <property type="match status" value="1"/>
</dbReference>
<dbReference type="OrthoDB" id="5322896at2759"/>
<evidence type="ECO:0000313" key="7">
    <source>
        <dbReference type="Proteomes" id="UP000070133"/>
    </source>
</evidence>
<accession>A0A139HPV4</accession>
<dbReference type="GO" id="GO:0033615">
    <property type="term" value="P:mitochondrial proton-transporting ATP synthase complex assembly"/>
    <property type="evidence" value="ECO:0007669"/>
    <property type="project" value="TreeGrafter"/>
</dbReference>
<keyword evidence="7" id="KW-1185">Reference proteome</keyword>
<dbReference type="STRING" id="321146.A0A139HPV4"/>
<gene>
    <name evidence="6" type="ORF">AC578_8708</name>
</gene>
<comment type="similarity">
    <text evidence="2">Belongs to the ATP12 family.</text>
</comment>
<protein>
    <recommendedName>
        <fullName evidence="8">ATP synthase mitochondrial F1 complex assembly factor 2</fullName>
    </recommendedName>
</protein>
<keyword evidence="3" id="KW-0809">Transit peptide</keyword>
<evidence type="ECO:0008006" key="8">
    <source>
        <dbReference type="Google" id="ProtNLM"/>
    </source>
</evidence>
<dbReference type="Gene3D" id="3.30.2180.10">
    <property type="entry name" value="ATP12-like"/>
    <property type="match status" value="1"/>
</dbReference>